<feature type="domain" description="CMP/dCMP-type deaminase" evidence="6">
    <location>
        <begin position="3"/>
        <end position="120"/>
    </location>
</feature>
<evidence type="ECO:0000256" key="2">
    <source>
        <dbReference type="ARBA" id="ARBA00006576"/>
    </source>
</evidence>
<accession>A0ABM0Q120</accession>
<evidence type="ECO:0000256" key="3">
    <source>
        <dbReference type="ARBA" id="ARBA00022723"/>
    </source>
</evidence>
<evidence type="ECO:0000256" key="5">
    <source>
        <dbReference type="ARBA" id="ARBA00022833"/>
    </source>
</evidence>
<evidence type="ECO:0000313" key="8">
    <source>
        <dbReference type="RefSeq" id="XP_008562061.1"/>
    </source>
</evidence>
<name>A0ABM0Q120_GALVR</name>
<proteinExistence type="inferred from homology"/>
<gene>
    <name evidence="8" type="primary">LOC103582173</name>
</gene>
<organism evidence="7 8">
    <name type="scientific">Galeopterus variegatus</name>
    <name type="common">Malayan flying lemur</name>
    <name type="synonym">Cynocephalus variegatus</name>
    <dbReference type="NCBI Taxonomy" id="482537"/>
    <lineage>
        <taxon>Eukaryota</taxon>
        <taxon>Metazoa</taxon>
        <taxon>Chordata</taxon>
        <taxon>Craniata</taxon>
        <taxon>Vertebrata</taxon>
        <taxon>Euteleostomi</taxon>
        <taxon>Mammalia</taxon>
        <taxon>Eutheria</taxon>
        <taxon>Euarchontoglires</taxon>
        <taxon>Dermoptera</taxon>
        <taxon>Cynocephalidae</taxon>
        <taxon>Galeopterus</taxon>
    </lineage>
</organism>
<dbReference type="Pfam" id="PF18772">
    <property type="entry name" value="APOBEC2"/>
    <property type="match status" value="1"/>
</dbReference>
<dbReference type="InterPro" id="IPR016192">
    <property type="entry name" value="APOBEC/CMP_deaminase_Zn-bd"/>
</dbReference>
<dbReference type="PROSITE" id="PS00903">
    <property type="entry name" value="CYT_DCMP_DEAMINASES_1"/>
    <property type="match status" value="1"/>
</dbReference>
<comment type="similarity">
    <text evidence="2">Belongs to the cytidine and deoxycytidylate deaminase family.</text>
</comment>
<comment type="cofactor">
    <cofactor evidence="1">
        <name>Zn(2+)</name>
        <dbReference type="ChEBI" id="CHEBI:29105"/>
    </cofactor>
</comment>
<keyword evidence="7" id="KW-1185">Reference proteome</keyword>
<dbReference type="InterPro" id="IPR002125">
    <property type="entry name" value="CMP_dCMP_dom"/>
</dbReference>
<evidence type="ECO:0000256" key="1">
    <source>
        <dbReference type="ARBA" id="ARBA00001947"/>
    </source>
</evidence>
<keyword evidence="3" id="KW-0479">Metal-binding</keyword>
<keyword evidence="4" id="KW-0378">Hydrolase</keyword>
<protein>
    <submittedName>
        <fullName evidence="8">DNA dC-&gt;dU-editing enzyme APOBEC-3C-like</fullName>
    </submittedName>
</protein>
<dbReference type="PROSITE" id="PS51747">
    <property type="entry name" value="CYT_DCMP_DEAMINASES_2"/>
    <property type="match status" value="1"/>
</dbReference>
<dbReference type="Gene3D" id="3.40.140.10">
    <property type="entry name" value="Cytidine Deaminase, domain 2"/>
    <property type="match status" value="3"/>
</dbReference>
<dbReference type="CDD" id="cd01283">
    <property type="entry name" value="cytidine_deaminase"/>
    <property type="match status" value="1"/>
</dbReference>
<dbReference type="Proteomes" id="UP000694923">
    <property type="component" value="Unplaced"/>
</dbReference>
<dbReference type="InterPro" id="IPR016193">
    <property type="entry name" value="Cytidine_deaminase-like"/>
</dbReference>
<dbReference type="PANTHER" id="PTHR13857">
    <property type="entry name" value="MRNA EDITING ENZYME"/>
    <property type="match status" value="1"/>
</dbReference>
<dbReference type="InterPro" id="IPR050610">
    <property type="entry name" value="APOBEC_Cyt_Deaminase"/>
</dbReference>
<reference evidence="8" key="1">
    <citation type="submission" date="2025-08" db="UniProtKB">
        <authorList>
            <consortium name="RefSeq"/>
        </authorList>
    </citation>
    <scope>IDENTIFICATION</scope>
</reference>
<sequence length="312" mass="36277">MCSKYKYLTQIHTSHDPQVSDLRSSNRQQLHVTLGTDLGWVYPDPTCHAELCFLSWFFNNVLSHDKHYLVTWYISWSPCCECAEQVADFLARHKNVRLTIFAARLYYFWESEYRQGLRRLCWEGAQVDVMSFQEFQSCWGEFVYNQGMRFKPWKKLTTNFQILNSMLGDILRTLEKHTFTYNFINDPLVPGRHQTYLCYKVDLLDGDTCVRLGCLRNQVTFPAQLHPVSALPSPGTVSGLGQDQLSSDTGVLRTVACARPNPMKGLYRGTFYFHFRNLRYASGRNTAFLCYRVEAVEHRSPVLVDRGVFKNQ</sequence>
<dbReference type="SUPFAM" id="SSF53927">
    <property type="entry name" value="Cytidine deaminase-like"/>
    <property type="match status" value="1"/>
</dbReference>
<dbReference type="GeneID" id="103582173"/>
<dbReference type="PANTHER" id="PTHR13857:SF45">
    <property type="entry name" value="DNA DC-DU-EDITING ENZYME APOBEC-3F"/>
    <property type="match status" value="1"/>
</dbReference>
<evidence type="ECO:0000259" key="6">
    <source>
        <dbReference type="PROSITE" id="PS51747"/>
    </source>
</evidence>
<dbReference type="RefSeq" id="XP_008562061.1">
    <property type="nucleotide sequence ID" value="XM_008563839.1"/>
</dbReference>
<evidence type="ECO:0000313" key="7">
    <source>
        <dbReference type="Proteomes" id="UP000694923"/>
    </source>
</evidence>
<keyword evidence="5" id="KW-0862">Zinc</keyword>
<dbReference type="Pfam" id="PF18782">
    <property type="entry name" value="NAD2"/>
    <property type="match status" value="2"/>
</dbReference>
<feature type="non-terminal residue" evidence="8">
    <location>
        <position position="312"/>
    </location>
</feature>
<evidence type="ECO:0000256" key="4">
    <source>
        <dbReference type="ARBA" id="ARBA00022801"/>
    </source>
</evidence>